<feature type="region of interest" description="Disordered" evidence="1">
    <location>
        <begin position="897"/>
        <end position="945"/>
    </location>
</feature>
<evidence type="ECO:0000256" key="1">
    <source>
        <dbReference type="SAM" id="MobiDB-lite"/>
    </source>
</evidence>
<dbReference type="CDD" id="cd05162">
    <property type="entry name" value="PWWP"/>
    <property type="match status" value="1"/>
</dbReference>
<evidence type="ECO:0000313" key="4">
    <source>
        <dbReference type="Proteomes" id="UP001154282"/>
    </source>
</evidence>
<feature type="region of interest" description="Disordered" evidence="1">
    <location>
        <begin position="831"/>
        <end position="853"/>
    </location>
</feature>
<feature type="compositionally biased region" description="Polar residues" evidence="1">
    <location>
        <begin position="926"/>
        <end position="939"/>
    </location>
</feature>
<feature type="domain" description="PWWP" evidence="2">
    <location>
        <begin position="188"/>
        <end position="237"/>
    </location>
</feature>
<dbReference type="EMBL" id="CAMGYJ010000010">
    <property type="protein sequence ID" value="CAI0547329.1"/>
    <property type="molecule type" value="Genomic_DNA"/>
</dbReference>
<reference evidence="3" key="1">
    <citation type="submission" date="2022-08" db="EMBL/GenBank/DDBJ databases">
        <authorList>
            <person name="Gutierrez-Valencia J."/>
        </authorList>
    </citation>
    <scope>NUCLEOTIDE SEQUENCE</scope>
</reference>
<dbReference type="Gene3D" id="2.30.30.140">
    <property type="match status" value="1"/>
</dbReference>
<feature type="compositionally biased region" description="Polar residues" evidence="1">
    <location>
        <begin position="442"/>
        <end position="461"/>
    </location>
</feature>
<dbReference type="Pfam" id="PF00855">
    <property type="entry name" value="PWWP"/>
    <property type="match status" value="1"/>
</dbReference>
<keyword evidence="4" id="KW-1185">Reference proteome</keyword>
<dbReference type="PANTHER" id="PTHR10688:SF6">
    <property type="entry name" value="SERINE_THREONINE-KINASE ATM"/>
    <property type="match status" value="1"/>
</dbReference>
<evidence type="ECO:0000313" key="3">
    <source>
        <dbReference type="EMBL" id="CAI0547329.1"/>
    </source>
</evidence>
<dbReference type="PANTHER" id="PTHR10688">
    <property type="entry name" value="PWWP DOMAIN-CONTAINING PROTEIN"/>
    <property type="match status" value="1"/>
</dbReference>
<dbReference type="Proteomes" id="UP001154282">
    <property type="component" value="Unassembled WGS sequence"/>
</dbReference>
<comment type="caution">
    <text evidence="3">The sequence shown here is derived from an EMBL/GenBank/DDBJ whole genome shotgun (WGS) entry which is preliminary data.</text>
</comment>
<sequence>MEDAKTPDKTLVAENPDGKTIKAGNFVAMGLLGQATGSCPEKCGAVESQSEALPEGHGKKIIAGNGVCEGEKCASGDLTSVIVSQVVNGGHALEVDKVSSLRDCADGEFRREEHSSGRVLAKGNYTLAIDGVSTGRNVNDSGDDISLYVELPGPLHQTGYSEDMDCVGLTKDGARKECEEEPIKRFCVGDVVWVRMKNQSWRPGKICGDSNAMICSKEGYRINCHVVQYFGASHFTWCPPYNLRHFHDNFDQLVGGNKCRNFTGAVEKAMDEFMRCLKSEINCSCMVKQGGSSDKEGKYLQEFRFGKSVTKFEPMEFLSRIKQLAVAVSKPPMLEFAVAKIHVEAFSCFRGHLQLHIDELWEQSPKKRNGGKNGSMTTKINSNALVGDKNSTPVEGTGACHKETLGQNDLESRSRKRKRKQFFEINFRREDLDLGEDLLTTPSAKETGNLGSPSKTNNQSFDLRERKRSKYLSYPYVSLEHKNNRPDEKEKSSGLEMKVLGGGEDVVGLSGASSISSDKRFRNRWFKNFISDTSISSKPEFLGASVSDLLSELSRASVDCSYQSKSKTFALVEWFFSRFRISAFHDESIYERHCKNTIWGNAAEIQTPPGKVAEEISQTLPPKQKVWKNTNKSGNSVISNVENATNGTAANNNCGIGILPSSDKGPVYNNGREEQGTSVASQKIDQIANIPDLNSCVGGVPNLLSLSPQAVTKIHEKATLQVVNGNISEPVTLSECLHGKGPFSTNHLPVEGNVTCSTFSISDTDGKIISFGPSTRDPPLISCGTVKTEGKPVPEKRKRKEIPVSEQVISGATGIPDLNWGLAETGTFTNLGAKRGRGRGRGGNPGRPTKKYAPSEQLVKYSRKWFNGEPPKEPEFSQPLQNPGAPPHVFFTKAADGDKSSRSLEKGNNPFSRTPVSCQLLPVAASPTSPSKGELNTTEMPAAPKAVVAPPIDAIRQNLEMMTSMLQKSGDGLSPEMRRKLESEINSLMKKVSSMSKSSS</sequence>
<organism evidence="3 4">
    <name type="scientific">Linum tenue</name>
    <dbReference type="NCBI Taxonomy" id="586396"/>
    <lineage>
        <taxon>Eukaryota</taxon>
        <taxon>Viridiplantae</taxon>
        <taxon>Streptophyta</taxon>
        <taxon>Embryophyta</taxon>
        <taxon>Tracheophyta</taxon>
        <taxon>Spermatophyta</taxon>
        <taxon>Magnoliopsida</taxon>
        <taxon>eudicotyledons</taxon>
        <taxon>Gunneridae</taxon>
        <taxon>Pentapetalae</taxon>
        <taxon>rosids</taxon>
        <taxon>fabids</taxon>
        <taxon>Malpighiales</taxon>
        <taxon>Linaceae</taxon>
        <taxon>Linum</taxon>
    </lineage>
</organism>
<name>A0AAV0QSM2_9ROSI</name>
<protein>
    <recommendedName>
        <fullName evidence="2">PWWP domain-containing protein</fullName>
    </recommendedName>
</protein>
<dbReference type="InterPro" id="IPR052657">
    <property type="entry name" value="PDP_family_Arabidopsis"/>
</dbReference>
<dbReference type="SUPFAM" id="SSF63748">
    <property type="entry name" value="Tudor/PWWP/MBT"/>
    <property type="match status" value="1"/>
</dbReference>
<feature type="region of interest" description="Disordered" evidence="1">
    <location>
        <begin position="442"/>
        <end position="464"/>
    </location>
</feature>
<feature type="compositionally biased region" description="Polar residues" evidence="1">
    <location>
        <begin position="374"/>
        <end position="394"/>
    </location>
</feature>
<dbReference type="PROSITE" id="PS50812">
    <property type="entry name" value="PWWP"/>
    <property type="match status" value="1"/>
</dbReference>
<accession>A0AAV0QSM2</accession>
<gene>
    <name evidence="3" type="ORF">LITE_LOCUS44327</name>
</gene>
<proteinExistence type="predicted"/>
<dbReference type="AlphaFoldDB" id="A0AAV0QSM2"/>
<dbReference type="InterPro" id="IPR000313">
    <property type="entry name" value="PWWP_dom"/>
</dbReference>
<feature type="region of interest" description="Disordered" evidence="1">
    <location>
        <begin position="364"/>
        <end position="415"/>
    </location>
</feature>
<evidence type="ECO:0000259" key="2">
    <source>
        <dbReference type="PROSITE" id="PS50812"/>
    </source>
</evidence>